<proteinExistence type="predicted"/>
<dbReference type="AlphaFoldDB" id="A0A6S7BMI6"/>
<sequence>MTTLNTPKPRTADVIRSVAEALDVICRAQGIEVRDLDDAVIEKLLSSSFEEHLG</sequence>
<organism evidence="1 2">
    <name type="scientific">Pararobbsia alpina</name>
    <dbReference type="NCBI Taxonomy" id="621374"/>
    <lineage>
        <taxon>Bacteria</taxon>
        <taxon>Pseudomonadati</taxon>
        <taxon>Pseudomonadota</taxon>
        <taxon>Betaproteobacteria</taxon>
        <taxon>Burkholderiales</taxon>
        <taxon>Burkholderiaceae</taxon>
        <taxon>Pararobbsia</taxon>
    </lineage>
</organism>
<evidence type="ECO:0000313" key="1">
    <source>
        <dbReference type="EMBL" id="CAB3805329.1"/>
    </source>
</evidence>
<protein>
    <submittedName>
        <fullName evidence="1">Uncharacterized protein</fullName>
    </submittedName>
</protein>
<evidence type="ECO:0000313" key="2">
    <source>
        <dbReference type="Proteomes" id="UP000494115"/>
    </source>
</evidence>
<dbReference type="Proteomes" id="UP000494115">
    <property type="component" value="Unassembled WGS sequence"/>
</dbReference>
<keyword evidence="2" id="KW-1185">Reference proteome</keyword>
<reference evidence="1 2" key="1">
    <citation type="submission" date="2020-04" db="EMBL/GenBank/DDBJ databases">
        <authorList>
            <person name="De Canck E."/>
        </authorList>
    </citation>
    <scope>NUCLEOTIDE SEQUENCE [LARGE SCALE GENOMIC DNA]</scope>
    <source>
        <strain evidence="1 2">LMG 28138</strain>
    </source>
</reference>
<gene>
    <name evidence="1" type="ORF">LMG28138_05649</name>
</gene>
<dbReference type="EMBL" id="CADIKM010000071">
    <property type="protein sequence ID" value="CAB3805329.1"/>
    <property type="molecule type" value="Genomic_DNA"/>
</dbReference>
<name>A0A6S7BMI6_9BURK</name>
<accession>A0A6S7BMI6</accession>